<comment type="subcellular location">
    <subcellularLocation>
        <location evidence="2">Cell membrane</location>
        <topology evidence="2">Multi-pass membrane protein</topology>
    </subcellularLocation>
</comment>
<evidence type="ECO:0000256" key="8">
    <source>
        <dbReference type="ARBA" id="ARBA00022989"/>
    </source>
</evidence>
<dbReference type="EMBL" id="JBJIAA010000015">
    <property type="protein sequence ID" value="MFL0252223.1"/>
    <property type="molecule type" value="Genomic_DNA"/>
</dbReference>
<evidence type="ECO:0000256" key="11">
    <source>
        <dbReference type="SAM" id="Phobius"/>
    </source>
</evidence>
<feature type="transmembrane region" description="Helical" evidence="11">
    <location>
        <begin position="40"/>
        <end position="58"/>
    </location>
</feature>
<dbReference type="EC" id="2.7.13.3" evidence="3"/>
<evidence type="ECO:0000256" key="4">
    <source>
        <dbReference type="ARBA" id="ARBA00022475"/>
    </source>
</evidence>
<name>A0ABW8TI95_9CLOT</name>
<keyword evidence="4" id="KW-1003">Cell membrane</keyword>
<dbReference type="SMART" id="SM00387">
    <property type="entry name" value="HATPase_c"/>
    <property type="match status" value="1"/>
</dbReference>
<dbReference type="InterPro" id="IPR050351">
    <property type="entry name" value="BphY/WalK/GraS-like"/>
</dbReference>
<evidence type="ECO:0000256" key="5">
    <source>
        <dbReference type="ARBA" id="ARBA00022679"/>
    </source>
</evidence>
<evidence type="ECO:0000256" key="9">
    <source>
        <dbReference type="ARBA" id="ARBA00023012"/>
    </source>
</evidence>
<keyword evidence="5" id="KW-0808">Transferase</keyword>
<keyword evidence="9" id="KW-0902">Two-component regulatory system</keyword>
<dbReference type="InterPro" id="IPR004358">
    <property type="entry name" value="Sig_transdc_His_kin-like_C"/>
</dbReference>
<organism evidence="13 14">
    <name type="scientific">Clostridium neuense</name>
    <dbReference type="NCBI Taxonomy" id="1728934"/>
    <lineage>
        <taxon>Bacteria</taxon>
        <taxon>Bacillati</taxon>
        <taxon>Bacillota</taxon>
        <taxon>Clostridia</taxon>
        <taxon>Eubacteriales</taxon>
        <taxon>Clostridiaceae</taxon>
        <taxon>Clostridium</taxon>
    </lineage>
</organism>
<feature type="transmembrane region" description="Helical" evidence="11">
    <location>
        <begin position="16"/>
        <end position="34"/>
    </location>
</feature>
<dbReference type="InterPro" id="IPR005467">
    <property type="entry name" value="His_kinase_dom"/>
</dbReference>
<proteinExistence type="predicted"/>
<evidence type="ECO:0000259" key="12">
    <source>
        <dbReference type="PROSITE" id="PS50109"/>
    </source>
</evidence>
<dbReference type="InterPro" id="IPR003594">
    <property type="entry name" value="HATPase_dom"/>
</dbReference>
<evidence type="ECO:0000256" key="2">
    <source>
        <dbReference type="ARBA" id="ARBA00004651"/>
    </source>
</evidence>
<evidence type="ECO:0000256" key="10">
    <source>
        <dbReference type="ARBA" id="ARBA00023136"/>
    </source>
</evidence>
<comment type="catalytic activity">
    <reaction evidence="1">
        <text>ATP + protein L-histidine = ADP + protein N-phospho-L-histidine.</text>
        <dbReference type="EC" id="2.7.13.3"/>
    </reaction>
</comment>
<keyword evidence="14" id="KW-1185">Reference proteome</keyword>
<dbReference type="PRINTS" id="PR00344">
    <property type="entry name" value="BCTRLSENSOR"/>
</dbReference>
<evidence type="ECO:0000256" key="3">
    <source>
        <dbReference type="ARBA" id="ARBA00012438"/>
    </source>
</evidence>
<dbReference type="RefSeq" id="WP_406788872.1">
    <property type="nucleotide sequence ID" value="NZ_JBJIAA010000015.1"/>
</dbReference>
<dbReference type="PANTHER" id="PTHR45453:SF2">
    <property type="entry name" value="HISTIDINE KINASE"/>
    <property type="match status" value="1"/>
</dbReference>
<keyword evidence="6 11" id="KW-0812">Transmembrane</keyword>
<evidence type="ECO:0000256" key="7">
    <source>
        <dbReference type="ARBA" id="ARBA00022777"/>
    </source>
</evidence>
<comment type="caution">
    <text evidence="13">The sequence shown here is derived from an EMBL/GenBank/DDBJ whole genome shotgun (WGS) entry which is preliminary data.</text>
</comment>
<evidence type="ECO:0000256" key="6">
    <source>
        <dbReference type="ARBA" id="ARBA00022692"/>
    </source>
</evidence>
<feature type="domain" description="Histidine kinase" evidence="12">
    <location>
        <begin position="121"/>
        <end position="332"/>
    </location>
</feature>
<dbReference type="InterPro" id="IPR036890">
    <property type="entry name" value="HATPase_C_sf"/>
</dbReference>
<sequence>MSFSKILINTLKKEKAAIFLYIISTVSIMLYYFFIYDSKFMSYPLILALTFLICYLTYKFFVYRNLYIYLDEGKVSPKYKMKNGYVFEDVLNVLRELHSDYISKIDLLEEKHAEKEKFLSEWIHNMKTSVAIIELAAEKGKKLYKGEELIKDIYEENAKLQENLESTLNIFRLEEFAKDYIPEKVNLKSLITDIANAEKRNFIYGRVFPKIEIEDEYYIYTDKKWAGYVVSQVVNNAIKYAANTKYITFYCEKKGEIITLYIKDTGIGIKKEELGRVFEPFFTGSNGRRDGRSTGIGLYMCKTVCNMLNSNISIESEDGKGTVVSVTFHECKVM</sequence>
<gene>
    <name evidence="13" type="ORF">ACJDT4_17560</name>
</gene>
<keyword evidence="8 11" id="KW-1133">Transmembrane helix</keyword>
<keyword evidence="10 11" id="KW-0472">Membrane</keyword>
<dbReference type="Pfam" id="PF02518">
    <property type="entry name" value="HATPase_c"/>
    <property type="match status" value="1"/>
</dbReference>
<dbReference type="Gene3D" id="3.30.565.10">
    <property type="entry name" value="Histidine kinase-like ATPase, C-terminal domain"/>
    <property type="match status" value="1"/>
</dbReference>
<dbReference type="PANTHER" id="PTHR45453">
    <property type="entry name" value="PHOSPHATE REGULON SENSOR PROTEIN PHOR"/>
    <property type="match status" value="1"/>
</dbReference>
<evidence type="ECO:0000256" key="1">
    <source>
        <dbReference type="ARBA" id="ARBA00000085"/>
    </source>
</evidence>
<evidence type="ECO:0000313" key="13">
    <source>
        <dbReference type="EMBL" id="MFL0252223.1"/>
    </source>
</evidence>
<dbReference type="GO" id="GO:0016301">
    <property type="term" value="F:kinase activity"/>
    <property type="evidence" value="ECO:0007669"/>
    <property type="project" value="UniProtKB-KW"/>
</dbReference>
<protein>
    <recommendedName>
        <fullName evidence="3">histidine kinase</fullName>
        <ecNumber evidence="3">2.7.13.3</ecNumber>
    </recommendedName>
</protein>
<evidence type="ECO:0000313" key="14">
    <source>
        <dbReference type="Proteomes" id="UP001623592"/>
    </source>
</evidence>
<accession>A0ABW8TI95</accession>
<dbReference type="PROSITE" id="PS50109">
    <property type="entry name" value="HIS_KIN"/>
    <property type="match status" value="1"/>
</dbReference>
<reference evidence="13 14" key="1">
    <citation type="submission" date="2024-11" db="EMBL/GenBank/DDBJ databases">
        <authorList>
            <person name="Heng Y.C."/>
            <person name="Lim A.C.H."/>
            <person name="Lee J.K.Y."/>
            <person name="Kittelmann S."/>
        </authorList>
    </citation>
    <scope>NUCLEOTIDE SEQUENCE [LARGE SCALE GENOMIC DNA]</scope>
    <source>
        <strain evidence="13 14">WILCCON 0114</strain>
    </source>
</reference>
<keyword evidence="7 13" id="KW-0418">Kinase</keyword>
<dbReference type="SUPFAM" id="SSF55874">
    <property type="entry name" value="ATPase domain of HSP90 chaperone/DNA topoisomerase II/histidine kinase"/>
    <property type="match status" value="1"/>
</dbReference>
<dbReference type="Proteomes" id="UP001623592">
    <property type="component" value="Unassembled WGS sequence"/>
</dbReference>